<proteinExistence type="predicted"/>
<dbReference type="AlphaFoldDB" id="A0A9J6G8W2"/>
<reference evidence="1 2" key="1">
    <citation type="journal article" date="2020" name="Cell">
        <title>Large-Scale Comparative Analyses of Tick Genomes Elucidate Their Genetic Diversity and Vector Capacities.</title>
        <authorList>
            <consortium name="Tick Genome and Microbiome Consortium (TIGMIC)"/>
            <person name="Jia N."/>
            <person name="Wang J."/>
            <person name="Shi W."/>
            <person name="Du L."/>
            <person name="Sun Y."/>
            <person name="Zhan W."/>
            <person name="Jiang J.F."/>
            <person name="Wang Q."/>
            <person name="Zhang B."/>
            <person name="Ji P."/>
            <person name="Bell-Sakyi L."/>
            <person name="Cui X.M."/>
            <person name="Yuan T.T."/>
            <person name="Jiang B.G."/>
            <person name="Yang W.F."/>
            <person name="Lam T.T."/>
            <person name="Chang Q.C."/>
            <person name="Ding S.J."/>
            <person name="Wang X.J."/>
            <person name="Zhu J.G."/>
            <person name="Ruan X.D."/>
            <person name="Zhao L."/>
            <person name="Wei J.T."/>
            <person name="Ye R.Z."/>
            <person name="Que T.C."/>
            <person name="Du C.H."/>
            <person name="Zhou Y.H."/>
            <person name="Cheng J.X."/>
            <person name="Dai P.F."/>
            <person name="Guo W.B."/>
            <person name="Han X.H."/>
            <person name="Huang E.J."/>
            <person name="Li L.F."/>
            <person name="Wei W."/>
            <person name="Gao Y.C."/>
            <person name="Liu J.Z."/>
            <person name="Shao H.Z."/>
            <person name="Wang X."/>
            <person name="Wang C.C."/>
            <person name="Yang T.C."/>
            <person name="Huo Q.B."/>
            <person name="Li W."/>
            <person name="Chen H.Y."/>
            <person name="Chen S.E."/>
            <person name="Zhou L.G."/>
            <person name="Ni X.B."/>
            <person name="Tian J.H."/>
            <person name="Sheng Y."/>
            <person name="Liu T."/>
            <person name="Pan Y.S."/>
            <person name="Xia L.Y."/>
            <person name="Li J."/>
            <person name="Zhao F."/>
            <person name="Cao W.C."/>
        </authorList>
    </citation>
    <scope>NUCLEOTIDE SEQUENCE [LARGE SCALE GENOMIC DNA]</scope>
    <source>
        <strain evidence="1">HaeL-2018</strain>
    </source>
</reference>
<keyword evidence="2" id="KW-1185">Reference proteome</keyword>
<dbReference type="Proteomes" id="UP000821853">
    <property type="component" value="Chromosome 3"/>
</dbReference>
<dbReference type="VEuPathDB" id="VectorBase:HLOH_051244"/>
<evidence type="ECO:0000313" key="2">
    <source>
        <dbReference type="Proteomes" id="UP000821853"/>
    </source>
</evidence>
<organism evidence="1 2">
    <name type="scientific">Haemaphysalis longicornis</name>
    <name type="common">Bush tick</name>
    <dbReference type="NCBI Taxonomy" id="44386"/>
    <lineage>
        <taxon>Eukaryota</taxon>
        <taxon>Metazoa</taxon>
        <taxon>Ecdysozoa</taxon>
        <taxon>Arthropoda</taxon>
        <taxon>Chelicerata</taxon>
        <taxon>Arachnida</taxon>
        <taxon>Acari</taxon>
        <taxon>Parasitiformes</taxon>
        <taxon>Ixodida</taxon>
        <taxon>Ixodoidea</taxon>
        <taxon>Ixodidae</taxon>
        <taxon>Haemaphysalinae</taxon>
        <taxon>Haemaphysalis</taxon>
    </lineage>
</organism>
<comment type="caution">
    <text evidence="1">The sequence shown here is derived from an EMBL/GenBank/DDBJ whole genome shotgun (WGS) entry which is preliminary data.</text>
</comment>
<gene>
    <name evidence="1" type="ORF">HPB48_018583</name>
</gene>
<dbReference type="EMBL" id="JABSTR010000005">
    <property type="protein sequence ID" value="KAH9371145.1"/>
    <property type="molecule type" value="Genomic_DNA"/>
</dbReference>
<accession>A0A9J6G8W2</accession>
<evidence type="ECO:0000313" key="1">
    <source>
        <dbReference type="EMBL" id="KAH9371145.1"/>
    </source>
</evidence>
<sequence>MVTSWGRNDLLTDNEHLEEDLQPGRRNKKASAAYPVNVKHTVIAKLTSPGQLGALPARSLHGAIAEELQKIHFYLGFQLRPLERSNQFAVDVSHTFARDHLIGLQSLAISGKATPVQAHETIRPGQIRG</sequence>
<name>A0A9J6G8W2_HAELO</name>
<protein>
    <submittedName>
        <fullName evidence="1">Uncharacterized protein</fullName>
    </submittedName>
</protein>